<name>A0ABS3RRI9_9ACTN</name>
<evidence type="ECO:0000313" key="1">
    <source>
        <dbReference type="EMBL" id="MBO2459364.1"/>
    </source>
</evidence>
<reference evidence="1 2" key="1">
    <citation type="submission" date="2021-03" db="EMBL/GenBank/DDBJ databases">
        <title>Actinomadura violae sp. nov., isolated from lichen in Thailand.</title>
        <authorList>
            <person name="Kanchanasin P."/>
            <person name="Saeng-In P."/>
            <person name="Phongsopitanun W."/>
            <person name="Yuki M."/>
            <person name="Kudo T."/>
            <person name="Ohkuma M."/>
            <person name="Tanasupawat S."/>
        </authorList>
    </citation>
    <scope>NUCLEOTIDE SEQUENCE [LARGE SCALE GENOMIC DNA]</scope>
    <source>
        <strain evidence="1 2">LCR2-06</strain>
    </source>
</reference>
<keyword evidence="2" id="KW-1185">Reference proteome</keyword>
<dbReference type="RefSeq" id="WP_208241946.1">
    <property type="nucleotide sequence ID" value="NZ_JAGEPF010000010.1"/>
</dbReference>
<proteinExistence type="predicted"/>
<gene>
    <name evidence="1" type="ORF">J4709_17430</name>
</gene>
<accession>A0ABS3RRI9</accession>
<comment type="caution">
    <text evidence="1">The sequence shown here is derived from an EMBL/GenBank/DDBJ whole genome shotgun (WGS) entry which is preliminary data.</text>
</comment>
<protein>
    <submittedName>
        <fullName evidence="1">Uncharacterized protein</fullName>
    </submittedName>
</protein>
<organism evidence="1 2">
    <name type="scientific">Actinomadura violacea</name>
    <dbReference type="NCBI Taxonomy" id="2819934"/>
    <lineage>
        <taxon>Bacteria</taxon>
        <taxon>Bacillati</taxon>
        <taxon>Actinomycetota</taxon>
        <taxon>Actinomycetes</taxon>
        <taxon>Streptosporangiales</taxon>
        <taxon>Thermomonosporaceae</taxon>
        <taxon>Actinomadura</taxon>
    </lineage>
</organism>
<sequence>MDENEAFERYGYRDPHNEQCDYCTCCSRAQCSSGHTDVYCPENSVGESLCPCTCD</sequence>
<dbReference type="Proteomes" id="UP000680206">
    <property type="component" value="Unassembled WGS sequence"/>
</dbReference>
<dbReference type="EMBL" id="JAGEPF010000010">
    <property type="protein sequence ID" value="MBO2459364.1"/>
    <property type="molecule type" value="Genomic_DNA"/>
</dbReference>
<evidence type="ECO:0000313" key="2">
    <source>
        <dbReference type="Proteomes" id="UP000680206"/>
    </source>
</evidence>